<comment type="caution">
    <text evidence="2">The sequence shown here is derived from an EMBL/GenBank/DDBJ whole genome shotgun (WGS) entry which is preliminary data.</text>
</comment>
<proteinExistence type="predicted"/>
<evidence type="ECO:0000313" key="3">
    <source>
        <dbReference type="Proteomes" id="UP000735302"/>
    </source>
</evidence>
<feature type="compositionally biased region" description="Polar residues" evidence="1">
    <location>
        <begin position="95"/>
        <end position="114"/>
    </location>
</feature>
<dbReference type="Proteomes" id="UP000735302">
    <property type="component" value="Unassembled WGS sequence"/>
</dbReference>
<dbReference type="EMBL" id="BLXT01005284">
    <property type="protein sequence ID" value="GFO21859.1"/>
    <property type="molecule type" value="Genomic_DNA"/>
</dbReference>
<reference evidence="2 3" key="1">
    <citation type="journal article" date="2021" name="Elife">
        <title>Chloroplast acquisition without the gene transfer in kleptoplastic sea slugs, Plakobranchus ocellatus.</title>
        <authorList>
            <person name="Maeda T."/>
            <person name="Takahashi S."/>
            <person name="Yoshida T."/>
            <person name="Shimamura S."/>
            <person name="Takaki Y."/>
            <person name="Nagai Y."/>
            <person name="Toyoda A."/>
            <person name="Suzuki Y."/>
            <person name="Arimoto A."/>
            <person name="Ishii H."/>
            <person name="Satoh N."/>
            <person name="Nishiyama T."/>
            <person name="Hasebe M."/>
            <person name="Maruyama T."/>
            <person name="Minagawa J."/>
            <person name="Obokata J."/>
            <person name="Shigenobu S."/>
        </authorList>
    </citation>
    <scope>NUCLEOTIDE SEQUENCE [LARGE SCALE GENOMIC DNA]</scope>
</reference>
<organism evidence="2 3">
    <name type="scientific">Plakobranchus ocellatus</name>
    <dbReference type="NCBI Taxonomy" id="259542"/>
    <lineage>
        <taxon>Eukaryota</taxon>
        <taxon>Metazoa</taxon>
        <taxon>Spiralia</taxon>
        <taxon>Lophotrochozoa</taxon>
        <taxon>Mollusca</taxon>
        <taxon>Gastropoda</taxon>
        <taxon>Heterobranchia</taxon>
        <taxon>Euthyneura</taxon>
        <taxon>Panpulmonata</taxon>
        <taxon>Sacoglossa</taxon>
        <taxon>Placobranchoidea</taxon>
        <taxon>Plakobranchidae</taxon>
        <taxon>Plakobranchus</taxon>
    </lineage>
</organism>
<protein>
    <submittedName>
        <fullName evidence="2">Uncharacterized protein</fullName>
    </submittedName>
</protein>
<evidence type="ECO:0000256" key="1">
    <source>
        <dbReference type="SAM" id="MobiDB-lite"/>
    </source>
</evidence>
<gene>
    <name evidence="2" type="ORF">PoB_004836400</name>
</gene>
<evidence type="ECO:0000313" key="2">
    <source>
        <dbReference type="EMBL" id="GFO21859.1"/>
    </source>
</evidence>
<dbReference type="AlphaFoldDB" id="A0AAV4BP27"/>
<accession>A0AAV4BP27</accession>
<sequence length="114" mass="13175">MEKNRGTKCAWSDNNWKREDIRTAGAHDCTTAHAERIVMGFYSWLSKPNTLVKDGIEGYRRVASTDRNQDVKHCHPWTQTKPDVTLFDFSRRSSEQTSNPYTDTRSNNHGVKET</sequence>
<keyword evidence="3" id="KW-1185">Reference proteome</keyword>
<feature type="region of interest" description="Disordered" evidence="1">
    <location>
        <begin position="88"/>
        <end position="114"/>
    </location>
</feature>
<name>A0AAV4BP27_9GAST</name>